<organism evidence="2 3">
    <name type="scientific">Blastomyces silverae</name>
    <dbReference type="NCBI Taxonomy" id="2060906"/>
    <lineage>
        <taxon>Eukaryota</taxon>
        <taxon>Fungi</taxon>
        <taxon>Dikarya</taxon>
        <taxon>Ascomycota</taxon>
        <taxon>Pezizomycotina</taxon>
        <taxon>Eurotiomycetes</taxon>
        <taxon>Eurotiomycetidae</taxon>
        <taxon>Onygenales</taxon>
        <taxon>Ajellomycetaceae</taxon>
        <taxon>Blastomyces</taxon>
    </lineage>
</organism>
<dbReference type="Proteomes" id="UP000053573">
    <property type="component" value="Unassembled WGS sequence"/>
</dbReference>
<dbReference type="AlphaFoldDB" id="A0A0H1B9R4"/>
<feature type="region of interest" description="Disordered" evidence="1">
    <location>
        <begin position="103"/>
        <end position="215"/>
    </location>
</feature>
<reference evidence="3" key="1">
    <citation type="journal article" date="2015" name="PLoS Genet.">
        <title>The dynamic genome and transcriptome of the human fungal pathogen Blastomyces and close relative Emmonsia.</title>
        <authorList>
            <person name="Munoz J.F."/>
            <person name="Gauthier G.M."/>
            <person name="Desjardins C.A."/>
            <person name="Gallo J.E."/>
            <person name="Holder J."/>
            <person name="Sullivan T.D."/>
            <person name="Marty A.J."/>
            <person name="Carmen J.C."/>
            <person name="Chen Z."/>
            <person name="Ding L."/>
            <person name="Gujja S."/>
            <person name="Magrini V."/>
            <person name="Misas E."/>
            <person name="Mitreva M."/>
            <person name="Priest M."/>
            <person name="Saif S."/>
            <person name="Whiston E.A."/>
            <person name="Young S."/>
            <person name="Zeng Q."/>
            <person name="Goldman W.E."/>
            <person name="Mardis E.R."/>
            <person name="Taylor J.W."/>
            <person name="McEwen J.G."/>
            <person name="Clay O.K."/>
            <person name="Klein B.S."/>
            <person name="Cuomo C.A."/>
        </authorList>
    </citation>
    <scope>NUCLEOTIDE SEQUENCE [LARGE SCALE GENOMIC DNA]</scope>
    <source>
        <strain evidence="3">UAMH 139</strain>
    </source>
</reference>
<evidence type="ECO:0000313" key="3">
    <source>
        <dbReference type="Proteomes" id="UP000053573"/>
    </source>
</evidence>
<sequence length="273" mass="30769">MPPIRRYLRISKYSVLECRIYLENPADSRWLLDARDPALPRVFKSIQPLILPKLREETERARAKKKSKPVKDVLSEADDFEVSIFLREGGTSHSLVTKLKSFNDRPSNIQSNSSKLTGTDDSPIHIADDPVTIPNIIPESDDESPINLQDIPTATAPVADEEGIGIRPSTSRRRRRENRTETSANIETGSDDEDTHAAKRKKTQIEPTPEPQDDKKLRLTTTYKGFTIWGRILCLLVTRKGDRARSKPDAAPAGQALMEEWISTQAPQEFEEA</sequence>
<feature type="compositionally biased region" description="Polar residues" evidence="1">
    <location>
        <begin position="104"/>
        <end position="120"/>
    </location>
</feature>
<comment type="caution">
    <text evidence="2">The sequence shown here is derived from an EMBL/GenBank/DDBJ whole genome shotgun (WGS) entry which is preliminary data.</text>
</comment>
<protein>
    <submittedName>
        <fullName evidence="2">Uncharacterized protein</fullName>
    </submittedName>
</protein>
<proteinExistence type="predicted"/>
<dbReference type="OrthoDB" id="5374757at2759"/>
<dbReference type="PANTHER" id="PTHR40635">
    <property type="match status" value="1"/>
</dbReference>
<name>A0A0H1B9R4_9EURO</name>
<gene>
    <name evidence="2" type="ORF">EMPG_16419</name>
</gene>
<accession>A0A0H1B9R4</accession>
<dbReference type="EMBL" id="LDEV01002659">
    <property type="protein sequence ID" value="KLJ08130.1"/>
    <property type="molecule type" value="Genomic_DNA"/>
</dbReference>
<evidence type="ECO:0000256" key="1">
    <source>
        <dbReference type="SAM" id="MobiDB-lite"/>
    </source>
</evidence>
<evidence type="ECO:0000313" key="2">
    <source>
        <dbReference type="EMBL" id="KLJ08130.1"/>
    </source>
</evidence>
<keyword evidence="3" id="KW-1185">Reference proteome</keyword>
<dbReference type="PANTHER" id="PTHR40635:SF1">
    <property type="match status" value="1"/>
</dbReference>